<feature type="transmembrane region" description="Helical" evidence="2">
    <location>
        <begin position="128"/>
        <end position="147"/>
    </location>
</feature>
<protein>
    <submittedName>
        <fullName evidence="3">Uncharacterized protein</fullName>
    </submittedName>
</protein>
<reference evidence="4" key="1">
    <citation type="journal article" date="2013" name="Genome Announc.">
        <title>Draft genome sequence of Pseudozyma brasiliensis sp. nov. strain GHG001, a high producer of endo-1,4-xylanase isolated from an insect pest of sugarcane.</title>
        <authorList>
            <person name="Oliveira J.V.D.C."/>
            <person name="dos Santos R.A.C."/>
            <person name="Borges T.A."/>
            <person name="Riano-Pachon D.M."/>
            <person name="Goldman G.H."/>
        </authorList>
    </citation>
    <scope>NUCLEOTIDE SEQUENCE [LARGE SCALE GENOMIC DNA]</scope>
    <source>
        <strain evidence="4">GHG001</strain>
    </source>
</reference>
<evidence type="ECO:0000313" key="3">
    <source>
        <dbReference type="EMBL" id="EST09440.1"/>
    </source>
</evidence>
<organism evidence="3 4">
    <name type="scientific">Kalmanozyma brasiliensis (strain GHG001)</name>
    <name type="common">Yeast</name>
    <name type="synonym">Pseudozyma brasiliensis</name>
    <dbReference type="NCBI Taxonomy" id="1365824"/>
    <lineage>
        <taxon>Eukaryota</taxon>
        <taxon>Fungi</taxon>
        <taxon>Dikarya</taxon>
        <taxon>Basidiomycota</taxon>
        <taxon>Ustilaginomycotina</taxon>
        <taxon>Ustilaginomycetes</taxon>
        <taxon>Ustilaginales</taxon>
        <taxon>Ustilaginaceae</taxon>
        <taxon>Kalmanozyma</taxon>
    </lineage>
</organism>
<dbReference type="RefSeq" id="XP_016294429.1">
    <property type="nucleotide sequence ID" value="XM_016433974.1"/>
</dbReference>
<feature type="transmembrane region" description="Helical" evidence="2">
    <location>
        <begin position="252"/>
        <end position="280"/>
    </location>
</feature>
<dbReference type="AlphaFoldDB" id="V5EVE0"/>
<gene>
    <name evidence="3" type="ORF">PSEUBRA_SCAF10g05404</name>
</gene>
<keyword evidence="2" id="KW-0472">Membrane</keyword>
<dbReference type="GeneID" id="27416570"/>
<name>V5EVE0_KALBG</name>
<dbReference type="EMBL" id="KI545852">
    <property type="protein sequence ID" value="EST09440.1"/>
    <property type="molecule type" value="Genomic_DNA"/>
</dbReference>
<dbReference type="OMA" id="NIKVIGW"/>
<evidence type="ECO:0000313" key="4">
    <source>
        <dbReference type="Proteomes" id="UP000019377"/>
    </source>
</evidence>
<feature type="transmembrane region" description="Helical" evidence="2">
    <location>
        <begin position="87"/>
        <end position="107"/>
    </location>
</feature>
<keyword evidence="2" id="KW-0812">Transmembrane</keyword>
<evidence type="ECO:0000256" key="2">
    <source>
        <dbReference type="SAM" id="Phobius"/>
    </source>
</evidence>
<feature type="compositionally biased region" description="Low complexity" evidence="1">
    <location>
        <begin position="18"/>
        <end position="33"/>
    </location>
</feature>
<sequence>MSARNPSRETVAAPGSPTLSSTSHASNASTTATVIDSQPNPKSLVNLGKQLKYLSIGLVLTLYFQVYQHLSDALSLGILSSFPAKLALLSAVLLIGTVLIFGYIILLPARGYTVNYMDWRGDAHLGSAIPILTACIIFGWVTLLFTLSPVGAPAPPAQSIQQRLSQAAAYTGWDSLQSKIQSIPANILPQSSTSSGGWNKITSRLSGSNADKSWDTIASYLSLSPRANSNLQQYFLQLSARADDWAARNIKVIGWTGALLGSIGTYLFVFGAVGLVGFVAPDNRANKSKTF</sequence>
<keyword evidence="4" id="KW-1185">Reference proteome</keyword>
<dbReference type="OrthoDB" id="3187264at2759"/>
<feature type="transmembrane region" description="Helical" evidence="2">
    <location>
        <begin position="51"/>
        <end position="67"/>
    </location>
</feature>
<accession>V5EVE0</accession>
<dbReference type="HOGENOM" id="CLU_956838_0_0_1"/>
<dbReference type="Proteomes" id="UP000019377">
    <property type="component" value="Unassembled WGS sequence"/>
</dbReference>
<evidence type="ECO:0000256" key="1">
    <source>
        <dbReference type="SAM" id="MobiDB-lite"/>
    </source>
</evidence>
<proteinExistence type="predicted"/>
<dbReference type="eggNOG" id="ENOG502SS8D">
    <property type="taxonomic scope" value="Eukaryota"/>
</dbReference>
<keyword evidence="2" id="KW-1133">Transmembrane helix</keyword>
<feature type="region of interest" description="Disordered" evidence="1">
    <location>
        <begin position="1"/>
        <end position="35"/>
    </location>
</feature>